<evidence type="ECO:0000313" key="3">
    <source>
        <dbReference type="Proteomes" id="UP000192796"/>
    </source>
</evidence>
<sequence>MQEAEKFVADFITNNKEQLPRVVVIDIAFSEQTGWFVLEFNACWGAGLNSCNAEKVIDCIIGATVNNI</sequence>
<dbReference type="Proteomes" id="UP000192796">
    <property type="component" value="Unassembled WGS sequence"/>
</dbReference>
<name>A0A1V9FXE6_9BACT</name>
<dbReference type="InterPro" id="IPR041261">
    <property type="entry name" value="R2K_2"/>
</dbReference>
<keyword evidence="3" id="KW-1185">Reference proteome</keyword>
<reference evidence="2 3" key="1">
    <citation type="submission" date="2016-03" db="EMBL/GenBank/DDBJ databases">
        <title>Niastella vici sp. nov., isolated from farmland soil.</title>
        <authorList>
            <person name="Chen L."/>
            <person name="Wang D."/>
            <person name="Yang S."/>
            <person name="Wang G."/>
        </authorList>
    </citation>
    <scope>NUCLEOTIDE SEQUENCE [LARGE SCALE GENOMIC DNA]</scope>
    <source>
        <strain evidence="2 3">DJ57</strain>
    </source>
</reference>
<gene>
    <name evidence="2" type="ORF">A3860_26485</name>
</gene>
<evidence type="ECO:0000313" key="2">
    <source>
        <dbReference type="EMBL" id="OQP62916.1"/>
    </source>
</evidence>
<organism evidence="2 3">
    <name type="scientific">Niastella vici</name>
    <dbReference type="NCBI Taxonomy" id="1703345"/>
    <lineage>
        <taxon>Bacteria</taxon>
        <taxon>Pseudomonadati</taxon>
        <taxon>Bacteroidota</taxon>
        <taxon>Chitinophagia</taxon>
        <taxon>Chitinophagales</taxon>
        <taxon>Chitinophagaceae</taxon>
        <taxon>Niastella</taxon>
    </lineage>
</organism>
<protein>
    <recommendedName>
        <fullName evidence="1">ATP-grasp domain-containing protein</fullName>
    </recommendedName>
</protein>
<feature type="domain" description="ATP-grasp" evidence="1">
    <location>
        <begin position="4"/>
        <end position="58"/>
    </location>
</feature>
<proteinExistence type="predicted"/>
<accession>A0A1V9FXE6</accession>
<dbReference type="Pfam" id="PF18299">
    <property type="entry name" value="R2K_2"/>
    <property type="match status" value="1"/>
</dbReference>
<evidence type="ECO:0000259" key="1">
    <source>
        <dbReference type="Pfam" id="PF18299"/>
    </source>
</evidence>
<dbReference type="AlphaFoldDB" id="A0A1V9FXE6"/>
<comment type="caution">
    <text evidence="2">The sequence shown here is derived from an EMBL/GenBank/DDBJ whole genome shotgun (WGS) entry which is preliminary data.</text>
</comment>
<dbReference type="EMBL" id="LVYD01000048">
    <property type="protein sequence ID" value="OQP62916.1"/>
    <property type="molecule type" value="Genomic_DNA"/>
</dbReference>